<dbReference type="Pfam" id="PF00932">
    <property type="entry name" value="LTD"/>
    <property type="match status" value="1"/>
</dbReference>
<dbReference type="Pfam" id="PF08308">
    <property type="entry name" value="PEGA"/>
    <property type="match status" value="3"/>
</dbReference>
<dbReference type="EMBL" id="MT631632">
    <property type="protein sequence ID" value="QNO55895.1"/>
    <property type="molecule type" value="Genomic_DNA"/>
</dbReference>
<proteinExistence type="predicted"/>
<evidence type="ECO:0000313" key="2">
    <source>
        <dbReference type="EMBL" id="QNO55895.1"/>
    </source>
</evidence>
<evidence type="ECO:0000259" key="1">
    <source>
        <dbReference type="PROSITE" id="PS51841"/>
    </source>
</evidence>
<accession>A0A7G9Z6L1</accession>
<feature type="domain" description="LTD" evidence="1">
    <location>
        <begin position="273"/>
        <end position="403"/>
    </location>
</feature>
<protein>
    <recommendedName>
        <fullName evidence="1">LTD domain-containing protein</fullName>
    </recommendedName>
</protein>
<dbReference type="AlphaFoldDB" id="A0A7G9Z6L1"/>
<name>A0A7G9Z6L1_9EURY</name>
<dbReference type="InterPro" id="IPR001322">
    <property type="entry name" value="Lamin_tail_dom"/>
</dbReference>
<dbReference type="SUPFAM" id="SSF74853">
    <property type="entry name" value="Lamin A/C globular tail domain"/>
    <property type="match status" value="1"/>
</dbReference>
<dbReference type="PROSITE" id="PS51841">
    <property type="entry name" value="LTD"/>
    <property type="match status" value="1"/>
</dbReference>
<dbReference type="PANTHER" id="PTHR36194:SF1">
    <property type="entry name" value="S-LAYER-LIKE PROTEIN"/>
    <property type="match status" value="1"/>
</dbReference>
<gene>
    <name evidence="2" type="ORF">FMLIDMBJ_00043</name>
</gene>
<reference evidence="2" key="1">
    <citation type="submission" date="2020-06" db="EMBL/GenBank/DDBJ databases">
        <title>Unique genomic features of the anaerobic methanotrophic archaea.</title>
        <authorList>
            <person name="Chadwick G.L."/>
            <person name="Skennerton C.T."/>
            <person name="Laso-Perez R."/>
            <person name="Leu A.O."/>
            <person name="Speth D.R."/>
            <person name="Yu H."/>
            <person name="Morgan-Lang C."/>
            <person name="Hatzenpichler R."/>
            <person name="Goudeau D."/>
            <person name="Malmstrom R."/>
            <person name="Brazelton W.J."/>
            <person name="Woyke T."/>
            <person name="Hallam S.J."/>
            <person name="Tyson G.W."/>
            <person name="Wegener G."/>
            <person name="Boetius A."/>
            <person name="Orphan V."/>
        </authorList>
    </citation>
    <scope>NUCLEOTIDE SEQUENCE</scope>
</reference>
<sequence length="436" mass="45890">MKEKKRDEKKASERNVSSAPITSLKRGSFAVAVLILLSAVFVAPLSALPTTTGIPLLGSISVSSSPSGATIHLDGFVGPSITTPYTFANLLIGTHALVLTLDGYEIWSADVPVLAGETSHVHAIMTLIPTTGSILVSSTPSGATIHLDGFVDQSVTTPYTFANLSIGAHTLELALDGYEGWSTMVQVSAGGISPVHAILTPIPTPPPTKGAIFVNSSPSGATIGLDTPDISFDSPSVTTPYTFTEISPGSSAITLALDGYESWSTNVWVSAGETSRVHATLTPYHVKINEIMYNLPGLDRNREWIELFNGGPEDINITGWKLFGYSTHSYHLFTLGQGSMVIPSGGYAIVAADATTFLNEHPACNCTVVESGFWLSNTGDSITLKDASSAIIDEVSYHNSWGASGNGKTLELNLTGRWEESLVDGGTPCNPNSVTT</sequence>
<dbReference type="InterPro" id="IPR013229">
    <property type="entry name" value="PEGA"/>
</dbReference>
<dbReference type="InterPro" id="IPR036415">
    <property type="entry name" value="Lamin_tail_dom_sf"/>
</dbReference>
<dbReference type="PANTHER" id="PTHR36194">
    <property type="entry name" value="S-LAYER-LIKE PROTEIN"/>
    <property type="match status" value="1"/>
</dbReference>
<organism evidence="2">
    <name type="scientific">Candidatus Methanophaga sp. ANME-1 ERB7</name>
    <dbReference type="NCBI Taxonomy" id="2759913"/>
    <lineage>
        <taxon>Archaea</taxon>
        <taxon>Methanobacteriati</taxon>
        <taxon>Methanobacteriota</taxon>
        <taxon>Stenosarchaea group</taxon>
        <taxon>Methanomicrobia</taxon>
        <taxon>Candidatus Methanophagales</taxon>
        <taxon>Candidatus Methanophagaceae</taxon>
        <taxon>Candidatus Methanophaga</taxon>
    </lineage>
</organism>
<dbReference type="Gene3D" id="2.60.40.1260">
    <property type="entry name" value="Lamin Tail domain"/>
    <property type="match status" value="1"/>
</dbReference>